<keyword evidence="5" id="KW-1185">Reference proteome</keyword>
<dbReference type="Pfam" id="PF13359">
    <property type="entry name" value="DDE_Tnp_4"/>
    <property type="match status" value="1"/>
</dbReference>
<dbReference type="InterPro" id="IPR027806">
    <property type="entry name" value="HARBI1_dom"/>
</dbReference>
<proteinExistence type="predicted"/>
<gene>
    <name evidence="4" type="ORF">PoB_006782800</name>
</gene>
<protein>
    <submittedName>
        <fullName evidence="4">Nuclease harbi1-like protein</fullName>
    </submittedName>
</protein>
<evidence type="ECO:0000256" key="2">
    <source>
        <dbReference type="ARBA" id="ARBA00022723"/>
    </source>
</evidence>
<evidence type="ECO:0000259" key="3">
    <source>
        <dbReference type="Pfam" id="PF13359"/>
    </source>
</evidence>
<reference evidence="4 5" key="1">
    <citation type="journal article" date="2021" name="Elife">
        <title>Chloroplast acquisition without the gene transfer in kleptoplastic sea slugs, Plakobranchus ocellatus.</title>
        <authorList>
            <person name="Maeda T."/>
            <person name="Takahashi S."/>
            <person name="Yoshida T."/>
            <person name="Shimamura S."/>
            <person name="Takaki Y."/>
            <person name="Nagai Y."/>
            <person name="Toyoda A."/>
            <person name="Suzuki Y."/>
            <person name="Arimoto A."/>
            <person name="Ishii H."/>
            <person name="Satoh N."/>
            <person name="Nishiyama T."/>
            <person name="Hasebe M."/>
            <person name="Maruyama T."/>
            <person name="Minagawa J."/>
            <person name="Obokata J."/>
            <person name="Shigenobu S."/>
        </authorList>
    </citation>
    <scope>NUCLEOTIDE SEQUENCE [LARGE SCALE GENOMIC DNA]</scope>
</reference>
<evidence type="ECO:0000313" key="5">
    <source>
        <dbReference type="Proteomes" id="UP000735302"/>
    </source>
</evidence>
<accession>A0AAV4DAN9</accession>
<dbReference type="Proteomes" id="UP000735302">
    <property type="component" value="Unassembled WGS sequence"/>
</dbReference>
<feature type="domain" description="DDE Tnp4" evidence="3">
    <location>
        <begin position="58"/>
        <end position="114"/>
    </location>
</feature>
<keyword evidence="2" id="KW-0479">Metal-binding</keyword>
<evidence type="ECO:0000256" key="1">
    <source>
        <dbReference type="ARBA" id="ARBA00001968"/>
    </source>
</evidence>
<dbReference type="AlphaFoldDB" id="A0AAV4DAN9"/>
<organism evidence="4 5">
    <name type="scientific">Plakobranchus ocellatus</name>
    <dbReference type="NCBI Taxonomy" id="259542"/>
    <lineage>
        <taxon>Eukaryota</taxon>
        <taxon>Metazoa</taxon>
        <taxon>Spiralia</taxon>
        <taxon>Lophotrochozoa</taxon>
        <taxon>Mollusca</taxon>
        <taxon>Gastropoda</taxon>
        <taxon>Heterobranchia</taxon>
        <taxon>Euthyneura</taxon>
        <taxon>Panpulmonata</taxon>
        <taxon>Sacoglossa</taxon>
        <taxon>Placobranchoidea</taxon>
        <taxon>Plakobranchidae</taxon>
        <taxon>Plakobranchus</taxon>
    </lineage>
</organism>
<sequence>MEKENTGFIPLMLRKKHAYGKDSVGGIFSRSDTKSYFEEHVMGLPDTALLPDSPASIPYFMIGDAAYPLKPYLITPFSGALTQQQQIYNYRDSRTRKCIKCAFGVLAARWRVFKLS</sequence>
<dbReference type="GO" id="GO:0046872">
    <property type="term" value="F:metal ion binding"/>
    <property type="evidence" value="ECO:0007669"/>
    <property type="project" value="UniProtKB-KW"/>
</dbReference>
<comment type="caution">
    <text evidence="4">The sequence shown here is derived from an EMBL/GenBank/DDBJ whole genome shotgun (WGS) entry which is preliminary data.</text>
</comment>
<evidence type="ECO:0000313" key="4">
    <source>
        <dbReference type="EMBL" id="GFO41323.1"/>
    </source>
</evidence>
<dbReference type="EMBL" id="BLXT01007679">
    <property type="protein sequence ID" value="GFO41323.1"/>
    <property type="molecule type" value="Genomic_DNA"/>
</dbReference>
<name>A0AAV4DAN9_9GAST</name>
<comment type="cofactor">
    <cofactor evidence="1">
        <name>a divalent metal cation</name>
        <dbReference type="ChEBI" id="CHEBI:60240"/>
    </cofactor>
</comment>